<comment type="caution">
    <text evidence="1">The sequence shown here is derived from an EMBL/GenBank/DDBJ whole genome shotgun (WGS) entry which is preliminary data.</text>
</comment>
<accession>X1TEN9</accession>
<reference evidence="1" key="1">
    <citation type="journal article" date="2014" name="Front. Microbiol.">
        <title>High frequency of phylogenetically diverse reductive dehalogenase-homologous genes in deep subseafloor sedimentary metagenomes.</title>
        <authorList>
            <person name="Kawai M."/>
            <person name="Futagami T."/>
            <person name="Toyoda A."/>
            <person name="Takaki Y."/>
            <person name="Nishi S."/>
            <person name="Hori S."/>
            <person name="Arai W."/>
            <person name="Tsubouchi T."/>
            <person name="Morono Y."/>
            <person name="Uchiyama I."/>
            <person name="Ito T."/>
            <person name="Fujiyama A."/>
            <person name="Inagaki F."/>
            <person name="Takami H."/>
        </authorList>
    </citation>
    <scope>NUCLEOTIDE SEQUENCE</scope>
    <source>
        <strain evidence="1">Expedition CK06-06</strain>
    </source>
</reference>
<proteinExistence type="predicted"/>
<organism evidence="1">
    <name type="scientific">marine sediment metagenome</name>
    <dbReference type="NCBI Taxonomy" id="412755"/>
    <lineage>
        <taxon>unclassified sequences</taxon>
        <taxon>metagenomes</taxon>
        <taxon>ecological metagenomes</taxon>
    </lineage>
</organism>
<evidence type="ECO:0000313" key="1">
    <source>
        <dbReference type="EMBL" id="GAI86040.1"/>
    </source>
</evidence>
<sequence length="49" mass="4861">MVQAQHDVVQVADVVVEIVALASQTEDAAGVGGVVGRTVDPGAGGDLFL</sequence>
<dbReference type="EMBL" id="BARW01007245">
    <property type="protein sequence ID" value="GAI86040.1"/>
    <property type="molecule type" value="Genomic_DNA"/>
</dbReference>
<gene>
    <name evidence="1" type="ORF">S12H4_15128</name>
</gene>
<protein>
    <submittedName>
        <fullName evidence="1">Uncharacterized protein</fullName>
    </submittedName>
</protein>
<dbReference type="AlphaFoldDB" id="X1TEN9"/>
<name>X1TEN9_9ZZZZ</name>